<keyword evidence="1" id="KW-1133">Transmembrane helix</keyword>
<dbReference type="AlphaFoldDB" id="A0A0H3XJW9"/>
<evidence type="ECO:0000313" key="3">
    <source>
        <dbReference type="Proteomes" id="UP000035661"/>
    </source>
</evidence>
<reference evidence="3" key="2">
    <citation type="submission" date="2015-06" db="EMBL/GenBank/DDBJ databases">
        <title>Complete genome sequence of Spiroplasma eriocheiris TDA-040725-5 (DSM 21848).</title>
        <authorList>
            <person name="Lo W.-S."/>
            <person name="Kuo C.-H."/>
        </authorList>
    </citation>
    <scope>NUCLEOTIDE SEQUENCE [LARGE SCALE GENOMIC DNA]</scope>
    <source>
        <strain evidence="3">TDA-040725-5</strain>
    </source>
</reference>
<dbReference type="KEGG" id="seri:SERIO_v1c06100"/>
<organism evidence="2 3">
    <name type="scientific">Spiroplasma eriocheiris</name>
    <dbReference type="NCBI Taxonomy" id="315358"/>
    <lineage>
        <taxon>Bacteria</taxon>
        <taxon>Bacillati</taxon>
        <taxon>Mycoplasmatota</taxon>
        <taxon>Mollicutes</taxon>
        <taxon>Entomoplasmatales</taxon>
        <taxon>Spiroplasmataceae</taxon>
        <taxon>Spiroplasma</taxon>
    </lineage>
</organism>
<protein>
    <recommendedName>
        <fullName evidence="4">Transmembrane protein</fullName>
    </recommendedName>
</protein>
<proteinExistence type="predicted"/>
<reference evidence="2 3" key="1">
    <citation type="journal article" date="2015" name="Genome Biol. Evol.">
        <title>Found and Lost: The Fates of Horizontally Acquired Genes in Arthropod-Symbiotic Spiroplasma.</title>
        <authorList>
            <person name="Lo W.S."/>
            <person name="Gasparich G.E."/>
            <person name="Kuo C.H."/>
        </authorList>
    </citation>
    <scope>NUCLEOTIDE SEQUENCE [LARGE SCALE GENOMIC DNA]</scope>
    <source>
        <strain evidence="3">TDA-040725-5</strain>
    </source>
</reference>
<dbReference type="RefSeq" id="WP_047791415.1">
    <property type="nucleotide sequence ID" value="NZ_CP011856.1"/>
</dbReference>
<keyword evidence="1" id="KW-0812">Transmembrane</keyword>
<keyword evidence="3" id="KW-1185">Reference proteome</keyword>
<evidence type="ECO:0000256" key="1">
    <source>
        <dbReference type="SAM" id="Phobius"/>
    </source>
</evidence>
<gene>
    <name evidence="2" type="ORF">SERIO_v1c06100</name>
</gene>
<name>A0A0H3XJW9_9MOLU</name>
<dbReference type="PATRIC" id="fig|743698.3.peg.610"/>
<feature type="transmembrane region" description="Helical" evidence="1">
    <location>
        <begin position="6"/>
        <end position="27"/>
    </location>
</feature>
<keyword evidence="1" id="KW-0472">Membrane</keyword>
<dbReference type="Proteomes" id="UP000035661">
    <property type="component" value="Chromosome"/>
</dbReference>
<evidence type="ECO:0000313" key="2">
    <source>
        <dbReference type="EMBL" id="AKM54181.1"/>
    </source>
</evidence>
<accession>A0A0H3XJW9</accession>
<dbReference type="STRING" id="315358.SERIO_v1c06100"/>
<evidence type="ECO:0008006" key="4">
    <source>
        <dbReference type="Google" id="ProtNLM"/>
    </source>
</evidence>
<dbReference type="EMBL" id="CP011856">
    <property type="protein sequence ID" value="AKM54181.1"/>
    <property type="molecule type" value="Genomic_DNA"/>
</dbReference>
<sequence length="192" mass="22774">MNNSWWTYVISVVVVISFLALFAGIYWRKKHHHRQDFNKQISRLVKNYHHFRLQKKFLKPLRLTIANNTHEIPFVKTKINIYPFTLQKRPAPSYVAKIPVLDLTDHKGLLAMEGEAPLWKESCVLTKTHLFMLGKKPNVIELAKIKQYYFIPYKFTIALIITLFNNDQLIIETGEQELYYYLLFFGLNIKND</sequence>